<dbReference type="PROSITE" id="PS00090">
    <property type="entry name" value="NITROGENASE_1_2"/>
    <property type="match status" value="1"/>
</dbReference>
<comment type="function">
    <text evidence="1">This protein may play a role in the biosynthesis of the prosthetic group of nitrogenase (FeMo cofactor).</text>
</comment>
<evidence type="ECO:0000256" key="3">
    <source>
        <dbReference type="ARBA" id="ARBA00011002"/>
    </source>
</evidence>
<dbReference type="NCBIfam" id="TIGR01285">
    <property type="entry name" value="nifN"/>
    <property type="match status" value="1"/>
</dbReference>
<dbReference type="Gene3D" id="6.10.250.1090">
    <property type="match status" value="1"/>
</dbReference>
<dbReference type="PANTHER" id="PTHR42956">
    <property type="entry name" value="NITROGENASE IRON-MOLYBDENUM COFACTOR BIOSYNTHESIS PROTEIN NIFE"/>
    <property type="match status" value="1"/>
</dbReference>
<dbReference type="InterPro" id="IPR005973">
    <property type="entry name" value="NifE"/>
</dbReference>
<feature type="domain" description="Nitrogenase/oxidoreductase component 1" evidence="8">
    <location>
        <begin position="36"/>
        <end position="434"/>
    </location>
</feature>
<dbReference type="CDD" id="cd01968">
    <property type="entry name" value="Nitrogenase_NifE_I"/>
    <property type="match status" value="1"/>
</dbReference>
<dbReference type="InterPro" id="IPR000510">
    <property type="entry name" value="Nase/OxRdtase_comp1"/>
</dbReference>
<evidence type="ECO:0000259" key="8">
    <source>
        <dbReference type="Pfam" id="PF00148"/>
    </source>
</evidence>
<evidence type="ECO:0000256" key="1">
    <source>
        <dbReference type="ARBA" id="ARBA00003171"/>
    </source>
</evidence>
<dbReference type="RefSeq" id="WP_248343422.1">
    <property type="nucleotide sequence ID" value="NZ_AP025592.1"/>
</dbReference>
<name>A0ABN6NFM6_9BACT</name>
<dbReference type="PANTHER" id="PTHR42956:SF1">
    <property type="entry name" value="NITROGENASE IRON-MOLYBDENUM COFACTOR BIOSYNTHESIS PROTEIN NIFE"/>
    <property type="match status" value="1"/>
</dbReference>
<evidence type="ECO:0000313" key="10">
    <source>
        <dbReference type="Proteomes" id="UP001162734"/>
    </source>
</evidence>
<evidence type="ECO:0000256" key="6">
    <source>
        <dbReference type="ARBA" id="ARBA00023231"/>
    </source>
</evidence>
<dbReference type="InterPro" id="IPR005975">
    <property type="entry name" value="Nase_Mo-Fe_CF"/>
</dbReference>
<evidence type="ECO:0000313" key="9">
    <source>
        <dbReference type="EMBL" id="BDG10843.1"/>
    </source>
</evidence>
<dbReference type="Gene3D" id="3.40.50.12380">
    <property type="entry name" value="Nitrogenase MoFe cofactor biosynthesis protein NifE, C-terminal"/>
    <property type="match status" value="1"/>
</dbReference>
<dbReference type="CDD" id="cd01966">
    <property type="entry name" value="Nitrogenase_NifN_1"/>
    <property type="match status" value="1"/>
</dbReference>
<dbReference type="InterPro" id="IPR000318">
    <property type="entry name" value="Nase_comp1_CS"/>
</dbReference>
<dbReference type="Proteomes" id="UP001162734">
    <property type="component" value="Chromosome"/>
</dbReference>
<dbReference type="NCBIfam" id="TIGR01283">
    <property type="entry name" value="nifE"/>
    <property type="match status" value="1"/>
</dbReference>
<dbReference type="Gene3D" id="3.40.50.1980">
    <property type="entry name" value="Nitrogenase molybdenum iron protein domain"/>
    <property type="match status" value="4"/>
</dbReference>
<sequence length="916" mass="99285">MARPDYYDAPDCETQEKGAPKFCKKSEPGEGTERSCAYDGARVVLMPITDAIHLVHGPIACAGNSWDNRGARSSGSQLYRRGFTTEMLQNDVVFGGEKKLEAAILELCERYGGEAKAMFVYATCVTAMTGDDLEAVCRAAAKRVAIPIIPVNTPGFIGDKNIGNRLAGELLLEHVIGTAEPERTSPYDVNLIGEYNIAGDLWGMLPLFERLGIRILSCVSGDARFESLRYAHRARLNVIICSKSLTNLARKMKKRWGIPYLEESFYGLTDTAKALREIARELDAQVGNAVMAERVEALVREEEARCRLRLAPHRARLEGKRAVLFTGGVKTWSMVNALRELGVEVLAAGTQNSTLEDFHRMKSLMHQDARIIEDTSTAGLLGVMREKAPDLIVAGGKTKFLALKTRTPFLDINHGRSHPYAGYEGMVTFARQLDLTVTNPIWPALNARAPWELSPAERAATAAAAAGHAAAFLAEDLPSSRVKLPVKAATVNPQKNSPALGATLAYLGVDRMLGLLHGAQGCSTFIRLQLSRHFKESIALNSTAMSEDAAIFGGWENLKKGLARVVEKFRPGVVGVMTSGLTETMGDDVQSAIVHFRKEHPELADVPVVWASTPDYCGSLQEGYAAAVEAILLSLAEGGEKIPGQVNLLPGAHLTPADVEEVKRFVEAFGLTVLTVPDIANALDGHIDEEVSPLSTGGVPVEEIRKAGRSVATLYVGDSLARAARRLERTLGVPAFGFTSLTGLSEVDDFATTLSELSGRPIPPELRRWRSRLADALVDSHYQFGRKKVALALEADHLKGMTRFLHGMGCEVIAALSATRTRGLDALPCERVFVGDLEDLEQAGRGADLLVANSNGRQAAAKLGVRAHLRTGLPVFDRLGAHQKVWVGYRGTMNLVFEVANLFQSTATEAQKLAHN</sequence>
<evidence type="ECO:0000256" key="5">
    <source>
        <dbReference type="ARBA" id="ARBA00013282"/>
    </source>
</evidence>
<proteinExistence type="inferred from homology"/>
<dbReference type="NCBIfam" id="NF011047">
    <property type="entry name" value="PRK14477.1"/>
    <property type="match status" value="1"/>
</dbReference>
<keyword evidence="6 7" id="KW-0535">Nitrogen fixation</keyword>
<dbReference type="EMBL" id="AP025592">
    <property type="protein sequence ID" value="BDG10843.1"/>
    <property type="molecule type" value="Genomic_DNA"/>
</dbReference>
<keyword evidence="10" id="KW-1185">Reference proteome</keyword>
<dbReference type="InterPro" id="IPR049939">
    <property type="entry name" value="NifE-like"/>
</dbReference>
<comment type="similarity">
    <text evidence="3 7">Belongs to the NifD/NifK/NifE/NifN family.</text>
</comment>
<feature type="domain" description="Nitrogenase/oxidoreductase component 1" evidence="8">
    <location>
        <begin position="498"/>
        <end position="903"/>
    </location>
</feature>
<gene>
    <name evidence="9" type="primary">nifEN</name>
    <name evidence="9" type="ORF">AMPC_39560</name>
</gene>
<reference evidence="10" key="1">
    <citation type="journal article" date="2022" name="Int. J. Syst. Evol. Microbiol.">
        <title>Anaeromyxobacter oryzae sp. nov., Anaeromyxobacter diazotrophicus sp. nov. and Anaeromyxobacter paludicola sp. nov., isolated from paddy soils.</title>
        <authorList>
            <person name="Itoh H."/>
            <person name="Xu Z."/>
            <person name="Mise K."/>
            <person name="Masuda Y."/>
            <person name="Ushijima N."/>
            <person name="Hayakawa C."/>
            <person name="Shiratori Y."/>
            <person name="Senoo K."/>
        </authorList>
    </citation>
    <scope>NUCLEOTIDE SEQUENCE [LARGE SCALE GENOMIC DNA]</scope>
    <source>
        <strain evidence="10">Red630</strain>
    </source>
</reference>
<organism evidence="9 10">
    <name type="scientific">Anaeromyxobacter paludicola</name>
    <dbReference type="NCBI Taxonomy" id="2918171"/>
    <lineage>
        <taxon>Bacteria</taxon>
        <taxon>Pseudomonadati</taxon>
        <taxon>Myxococcota</taxon>
        <taxon>Myxococcia</taxon>
        <taxon>Myxococcales</taxon>
        <taxon>Cystobacterineae</taxon>
        <taxon>Anaeromyxobacteraceae</taxon>
        <taxon>Anaeromyxobacter</taxon>
    </lineage>
</organism>
<protein>
    <recommendedName>
        <fullName evidence="4">Nitrogenase iron-molybdenum cofactor biosynthesis protein NifE</fullName>
    </recommendedName>
    <alternativeName>
        <fullName evidence="5">Nitrogenase iron-molybdenum cofactor biosynthesis protein NifN</fullName>
    </alternativeName>
</protein>
<evidence type="ECO:0000256" key="4">
    <source>
        <dbReference type="ARBA" id="ARBA00013280"/>
    </source>
</evidence>
<dbReference type="PROSITE" id="PS00699">
    <property type="entry name" value="NITROGENASE_1_1"/>
    <property type="match status" value="2"/>
</dbReference>
<dbReference type="SUPFAM" id="SSF53807">
    <property type="entry name" value="Helical backbone' metal receptor"/>
    <property type="match status" value="2"/>
</dbReference>
<evidence type="ECO:0000256" key="2">
    <source>
        <dbReference type="ARBA" id="ARBA00005155"/>
    </source>
</evidence>
<dbReference type="Pfam" id="PF00148">
    <property type="entry name" value="Oxidored_nitro"/>
    <property type="match status" value="2"/>
</dbReference>
<accession>A0ABN6NFM6</accession>
<comment type="pathway">
    <text evidence="2">Cofactor biosynthesis; Fe-Mo cofactor biosynthesis.</text>
</comment>
<evidence type="ECO:0000256" key="7">
    <source>
        <dbReference type="RuleBase" id="RU004021"/>
    </source>
</evidence>